<evidence type="ECO:0000313" key="1">
    <source>
        <dbReference type="EMBL" id="JAA77735.1"/>
    </source>
</evidence>
<dbReference type="AlphaFoldDB" id="S4NVU4"/>
<reference evidence="1" key="2">
    <citation type="submission" date="2013-05" db="EMBL/GenBank/DDBJ databases">
        <authorList>
            <person name="Carter J.-M."/>
            <person name="Baker S.C."/>
            <person name="Pink R."/>
            <person name="Carter D.R.F."/>
            <person name="Collins A."/>
            <person name="Tomlin J."/>
            <person name="Gibbs M."/>
            <person name="Breuker C.J."/>
        </authorList>
    </citation>
    <scope>NUCLEOTIDE SEQUENCE</scope>
    <source>
        <tissue evidence="1">Ovary</tissue>
    </source>
</reference>
<proteinExistence type="predicted"/>
<accession>S4NVU4</accession>
<reference evidence="1" key="1">
    <citation type="journal article" date="2013" name="BMC Genomics">
        <title>Unscrambling butterfly oogenesis.</title>
        <authorList>
            <person name="Carter J.M."/>
            <person name="Baker S.C."/>
            <person name="Pink R."/>
            <person name="Carter D.R."/>
            <person name="Collins A."/>
            <person name="Tomlin J."/>
            <person name="Gibbs M."/>
            <person name="Breuker C.J."/>
        </authorList>
    </citation>
    <scope>NUCLEOTIDE SEQUENCE</scope>
    <source>
        <tissue evidence="1">Ovary</tissue>
    </source>
</reference>
<dbReference type="EMBL" id="GAIX01014825">
    <property type="protein sequence ID" value="JAA77735.1"/>
    <property type="molecule type" value="Transcribed_RNA"/>
</dbReference>
<organism evidence="1">
    <name type="scientific">Pararge aegeria</name>
    <name type="common">speckled wood butterfly</name>
    <dbReference type="NCBI Taxonomy" id="116150"/>
    <lineage>
        <taxon>Eukaryota</taxon>
        <taxon>Metazoa</taxon>
        <taxon>Ecdysozoa</taxon>
        <taxon>Arthropoda</taxon>
        <taxon>Hexapoda</taxon>
        <taxon>Insecta</taxon>
        <taxon>Pterygota</taxon>
        <taxon>Neoptera</taxon>
        <taxon>Endopterygota</taxon>
        <taxon>Lepidoptera</taxon>
        <taxon>Glossata</taxon>
        <taxon>Ditrysia</taxon>
        <taxon>Papilionoidea</taxon>
        <taxon>Nymphalidae</taxon>
        <taxon>Satyrinae</taxon>
        <taxon>Satyrini</taxon>
        <taxon>Parargina</taxon>
        <taxon>Pararge</taxon>
    </lineage>
</organism>
<sequence length="110" mass="12610">MPEHNKLKTQKLNGRADLGPVKPALIYLDRSLNIIGYIARPNSDYTHSFHCSVVSFSHKFKKQSCRLLSRLLIKYAVAKLRNVLSNVQFFITVALIQDLLAFNRGVVFEY</sequence>
<protein>
    <submittedName>
        <fullName evidence="1">Uncharacterized protein</fullName>
    </submittedName>
</protein>
<name>S4NVU4_9NEOP</name>